<comment type="caution">
    <text evidence="2">The sequence shown here is derived from an EMBL/GenBank/DDBJ whole genome shotgun (WGS) entry which is preliminary data.</text>
</comment>
<dbReference type="Proteomes" id="UP000467840">
    <property type="component" value="Chromosome 1"/>
</dbReference>
<protein>
    <submittedName>
        <fullName evidence="2">Uncharacterized protein</fullName>
    </submittedName>
</protein>
<proteinExistence type="predicted"/>
<feature type="region of interest" description="Disordered" evidence="1">
    <location>
        <begin position="152"/>
        <end position="174"/>
    </location>
</feature>
<accession>A0A6A6LHD1</accession>
<organism evidence="2 3">
    <name type="scientific">Hevea brasiliensis</name>
    <name type="common">Para rubber tree</name>
    <name type="synonym">Siphonia brasiliensis</name>
    <dbReference type="NCBI Taxonomy" id="3981"/>
    <lineage>
        <taxon>Eukaryota</taxon>
        <taxon>Viridiplantae</taxon>
        <taxon>Streptophyta</taxon>
        <taxon>Embryophyta</taxon>
        <taxon>Tracheophyta</taxon>
        <taxon>Spermatophyta</taxon>
        <taxon>Magnoliopsida</taxon>
        <taxon>eudicotyledons</taxon>
        <taxon>Gunneridae</taxon>
        <taxon>Pentapetalae</taxon>
        <taxon>rosids</taxon>
        <taxon>fabids</taxon>
        <taxon>Malpighiales</taxon>
        <taxon>Euphorbiaceae</taxon>
        <taxon>Crotonoideae</taxon>
        <taxon>Micrandreae</taxon>
        <taxon>Hevea</taxon>
    </lineage>
</organism>
<evidence type="ECO:0000313" key="3">
    <source>
        <dbReference type="Proteomes" id="UP000467840"/>
    </source>
</evidence>
<reference evidence="2 3" key="1">
    <citation type="journal article" date="2020" name="Mol. Plant">
        <title>The Chromosome-Based Rubber Tree Genome Provides New Insights into Spurge Genome Evolution and Rubber Biosynthesis.</title>
        <authorList>
            <person name="Liu J."/>
            <person name="Shi C."/>
            <person name="Shi C.C."/>
            <person name="Li W."/>
            <person name="Zhang Q.J."/>
            <person name="Zhang Y."/>
            <person name="Li K."/>
            <person name="Lu H.F."/>
            <person name="Shi C."/>
            <person name="Zhu S.T."/>
            <person name="Xiao Z.Y."/>
            <person name="Nan H."/>
            <person name="Yue Y."/>
            <person name="Zhu X.G."/>
            <person name="Wu Y."/>
            <person name="Hong X.N."/>
            <person name="Fan G.Y."/>
            <person name="Tong Y."/>
            <person name="Zhang D."/>
            <person name="Mao C.L."/>
            <person name="Liu Y.L."/>
            <person name="Hao S.J."/>
            <person name="Liu W.Q."/>
            <person name="Lv M.Q."/>
            <person name="Zhang H.B."/>
            <person name="Liu Y."/>
            <person name="Hu-Tang G.R."/>
            <person name="Wang J.P."/>
            <person name="Wang J.H."/>
            <person name="Sun Y.H."/>
            <person name="Ni S.B."/>
            <person name="Chen W.B."/>
            <person name="Zhang X.C."/>
            <person name="Jiao Y.N."/>
            <person name="Eichler E.E."/>
            <person name="Li G.H."/>
            <person name="Liu X."/>
            <person name="Gao L.Z."/>
        </authorList>
    </citation>
    <scope>NUCLEOTIDE SEQUENCE [LARGE SCALE GENOMIC DNA]</scope>
    <source>
        <strain evidence="3">cv. GT1</strain>
        <tissue evidence="2">Leaf</tissue>
    </source>
</reference>
<evidence type="ECO:0000256" key="1">
    <source>
        <dbReference type="SAM" id="MobiDB-lite"/>
    </source>
</evidence>
<sequence length="174" mass="18924">MVDEGQIRGIAVIVGREITVVIIVLKSSVTQNIGRRRHTTQEVVLTMNQHLIVEGLLALLGSDNSTSPSANLVNNCSGKKFKPWAIDTGATDHVSYNIDQLSTPIMHPNIPLIEDTQTAQTIDPLEVQPVPDQSNTIYVPSTSQSIIATSAPVDTNASRPQQHRTMPTSHETLQ</sequence>
<gene>
    <name evidence="2" type="ORF">GH714_029998</name>
</gene>
<keyword evidence="3" id="KW-1185">Reference proteome</keyword>
<name>A0A6A6LHD1_HEVBR</name>
<evidence type="ECO:0000313" key="2">
    <source>
        <dbReference type="EMBL" id="KAF2299019.1"/>
    </source>
</evidence>
<dbReference type="AlphaFoldDB" id="A0A6A6LHD1"/>
<dbReference type="EMBL" id="JAAGAX010000011">
    <property type="protein sequence ID" value="KAF2299019.1"/>
    <property type="molecule type" value="Genomic_DNA"/>
</dbReference>